<evidence type="ECO:0000313" key="1">
    <source>
        <dbReference type="EMBL" id="OCF23928.1"/>
    </source>
</evidence>
<protein>
    <submittedName>
        <fullName evidence="1">Uncharacterized protein</fullName>
    </submittedName>
</protein>
<reference evidence="1" key="2">
    <citation type="submission" date="2014-01" db="EMBL/GenBank/DDBJ databases">
        <title>Evolution of pathogenesis and genome organization in the Tremellales.</title>
        <authorList>
            <person name="Cuomo C."/>
            <person name="Litvintseva A."/>
            <person name="Heitman J."/>
            <person name="Chen Y."/>
            <person name="Sun S."/>
            <person name="Springer D."/>
            <person name="Dromer F."/>
            <person name="Young S."/>
            <person name="Zeng Q."/>
            <person name="Chapman S."/>
            <person name="Gujja S."/>
            <person name="Saif S."/>
            <person name="Birren B."/>
        </authorList>
    </citation>
    <scope>NUCLEOTIDE SEQUENCE</scope>
    <source>
        <strain evidence="1">CBS 10118</strain>
    </source>
</reference>
<accession>A0A1B9FYS7</accession>
<reference evidence="1" key="1">
    <citation type="submission" date="2013-07" db="EMBL/GenBank/DDBJ databases">
        <title>The Genome Sequence of Cryptococcus bestiolae CBS10118.</title>
        <authorList>
            <consortium name="The Broad Institute Genome Sequencing Platform"/>
            <person name="Cuomo C."/>
            <person name="Litvintseva A."/>
            <person name="Chen Y."/>
            <person name="Heitman J."/>
            <person name="Sun S."/>
            <person name="Springer D."/>
            <person name="Dromer F."/>
            <person name="Young S.K."/>
            <person name="Zeng Q."/>
            <person name="Gargeya S."/>
            <person name="Fitzgerald M."/>
            <person name="Abouelleil A."/>
            <person name="Alvarado L."/>
            <person name="Berlin A.M."/>
            <person name="Chapman S.B."/>
            <person name="Dewar J."/>
            <person name="Goldberg J."/>
            <person name="Griggs A."/>
            <person name="Gujja S."/>
            <person name="Hansen M."/>
            <person name="Howarth C."/>
            <person name="Imamovic A."/>
            <person name="Larimer J."/>
            <person name="McCowan C."/>
            <person name="Murphy C."/>
            <person name="Pearson M."/>
            <person name="Priest M."/>
            <person name="Roberts A."/>
            <person name="Saif S."/>
            <person name="Shea T."/>
            <person name="Sykes S."/>
            <person name="Wortman J."/>
            <person name="Nusbaum C."/>
            <person name="Birren B."/>
        </authorList>
    </citation>
    <scope>NUCLEOTIDE SEQUENCE [LARGE SCALE GENOMIC DNA]</scope>
    <source>
        <strain evidence="1">CBS 10118</strain>
    </source>
</reference>
<proteinExistence type="predicted"/>
<organism evidence="1">
    <name type="scientific">Kwoniella bestiolae CBS 10118</name>
    <dbReference type="NCBI Taxonomy" id="1296100"/>
    <lineage>
        <taxon>Eukaryota</taxon>
        <taxon>Fungi</taxon>
        <taxon>Dikarya</taxon>
        <taxon>Basidiomycota</taxon>
        <taxon>Agaricomycotina</taxon>
        <taxon>Tremellomycetes</taxon>
        <taxon>Tremellales</taxon>
        <taxon>Cryptococcaceae</taxon>
        <taxon>Kwoniella</taxon>
    </lineage>
</organism>
<gene>
    <name evidence="1" type="ORF">I302_06914</name>
</gene>
<sequence length="220" mass="24583">MTSDSEFPDIHADDTMCLTRRVNLTLSREPSQEGLPLIVSINNLTANWDGETYKIPFSSLGGNLNDSTRFEVLPAVRITFKDSDTVVHVPLSNTGEVEGRWAVWDSNSVHSYEPSATEIRKMLVRLDATTDRHNYAAEQMILPIPNSGHPPIEAMAYVKRHRAALVPSTHHEDMAPQSTKGPGRCHLLYLSGDVQFSNGEIERPFSGVIDSIVDQWKTKR</sequence>
<name>A0A1B9FYS7_9TREE</name>
<dbReference type="EMBL" id="KI894023">
    <property type="protein sequence ID" value="OCF23928.1"/>
    <property type="molecule type" value="Genomic_DNA"/>
</dbReference>
<dbReference type="AlphaFoldDB" id="A0A1B9FYS7"/>
<dbReference type="VEuPathDB" id="FungiDB:I302_06914"/>